<dbReference type="PANTHER" id="PTHR30349:SF64">
    <property type="entry name" value="PROPHAGE INTEGRASE INTD-RELATED"/>
    <property type="match status" value="1"/>
</dbReference>
<dbReference type="PANTHER" id="PTHR30349">
    <property type="entry name" value="PHAGE INTEGRASE-RELATED"/>
    <property type="match status" value="1"/>
</dbReference>
<evidence type="ECO:0000313" key="6">
    <source>
        <dbReference type="EMBL" id="MVQ30689.1"/>
    </source>
</evidence>
<evidence type="ECO:0000256" key="2">
    <source>
        <dbReference type="ARBA" id="ARBA00022908"/>
    </source>
</evidence>
<evidence type="ECO:0000256" key="3">
    <source>
        <dbReference type="ARBA" id="ARBA00023125"/>
    </source>
</evidence>
<dbReference type="InterPro" id="IPR011010">
    <property type="entry name" value="DNA_brk_join_enz"/>
</dbReference>
<evidence type="ECO:0000313" key="7">
    <source>
        <dbReference type="Proteomes" id="UP000469385"/>
    </source>
</evidence>
<feature type="domain" description="Tyr recombinase" evidence="5">
    <location>
        <begin position="158"/>
        <end position="326"/>
    </location>
</feature>
<dbReference type="AlphaFoldDB" id="A0A6N8IUP2"/>
<dbReference type="GO" id="GO:0015074">
    <property type="term" value="P:DNA integration"/>
    <property type="evidence" value="ECO:0007669"/>
    <property type="project" value="UniProtKB-KW"/>
</dbReference>
<dbReference type="CDD" id="cd00796">
    <property type="entry name" value="INT_Rci_Hp1_C"/>
    <property type="match status" value="1"/>
</dbReference>
<dbReference type="InterPro" id="IPR010998">
    <property type="entry name" value="Integrase_recombinase_N"/>
</dbReference>
<gene>
    <name evidence="6" type="ORF">GON04_14610</name>
</gene>
<dbReference type="EMBL" id="WSEL01000009">
    <property type="protein sequence ID" value="MVQ30689.1"/>
    <property type="molecule type" value="Genomic_DNA"/>
</dbReference>
<dbReference type="RefSeq" id="WP_157398817.1">
    <property type="nucleotide sequence ID" value="NZ_WSEL01000009.1"/>
</dbReference>
<name>A0A6N8IUP2_9BURK</name>
<comment type="caution">
    <text evidence="6">The sequence shown here is derived from an EMBL/GenBank/DDBJ whole genome shotgun (WGS) entry which is preliminary data.</text>
</comment>
<dbReference type="InterPro" id="IPR050090">
    <property type="entry name" value="Tyrosine_recombinase_XerCD"/>
</dbReference>
<protein>
    <submittedName>
        <fullName evidence="6">Tyrosine-type recombinase/integrase</fullName>
    </submittedName>
</protein>
<dbReference type="GO" id="GO:0003677">
    <property type="term" value="F:DNA binding"/>
    <property type="evidence" value="ECO:0007669"/>
    <property type="project" value="UniProtKB-KW"/>
</dbReference>
<accession>A0A6N8IUP2</accession>
<dbReference type="InterPro" id="IPR002104">
    <property type="entry name" value="Integrase_catalytic"/>
</dbReference>
<sequence>MSLYRRKDSPYWWVKLPAIAGETRPLCLSTGTDTKRRAQEFHDRLKAERWEQDKLGKKPRYTWQDAVVKFLQETTHKRTHERDKSMFLWLHPALGGKCLDEIDRTVVDSIKFQRAEIATKATANRYLALIRTVLRKAHREWEWIERVPTVTLFRESAGRVRYLTLEEFNRLHRELPPHLADMALFSVATGMRQANVKGLRWADVDLLSQHVRVAGEAFKNGRSQGFPLNAAAMAVLQKRIGQHSEYVFSYRGKPITNVSTKAWWAGLERAGISDFRWHDLRHTFATWHRQAGTPTHELQMLGGWLTRAMVDRYAHIAPEGLQQASGRLDNVLQGYALATPERQKGRP</sequence>
<dbReference type="GO" id="GO:0006310">
    <property type="term" value="P:DNA recombination"/>
    <property type="evidence" value="ECO:0007669"/>
    <property type="project" value="UniProtKB-KW"/>
</dbReference>
<keyword evidence="4" id="KW-0233">DNA recombination</keyword>
<evidence type="ECO:0000259" key="5">
    <source>
        <dbReference type="PROSITE" id="PS51898"/>
    </source>
</evidence>
<keyword evidence="7" id="KW-1185">Reference proteome</keyword>
<dbReference type="SUPFAM" id="SSF56349">
    <property type="entry name" value="DNA breaking-rejoining enzymes"/>
    <property type="match status" value="1"/>
</dbReference>
<evidence type="ECO:0000256" key="1">
    <source>
        <dbReference type="ARBA" id="ARBA00008857"/>
    </source>
</evidence>
<keyword evidence="3" id="KW-0238">DNA-binding</keyword>
<dbReference type="Proteomes" id="UP000469385">
    <property type="component" value="Unassembled WGS sequence"/>
</dbReference>
<dbReference type="Gene3D" id="1.10.443.10">
    <property type="entry name" value="Intergrase catalytic core"/>
    <property type="match status" value="1"/>
</dbReference>
<comment type="similarity">
    <text evidence="1">Belongs to the 'phage' integrase family.</text>
</comment>
<evidence type="ECO:0000256" key="4">
    <source>
        <dbReference type="ARBA" id="ARBA00023172"/>
    </source>
</evidence>
<organism evidence="6 7">
    <name type="scientific">Ramlibacter pinisoli</name>
    <dbReference type="NCBI Taxonomy" id="2682844"/>
    <lineage>
        <taxon>Bacteria</taxon>
        <taxon>Pseudomonadati</taxon>
        <taxon>Pseudomonadota</taxon>
        <taxon>Betaproteobacteria</taxon>
        <taxon>Burkholderiales</taxon>
        <taxon>Comamonadaceae</taxon>
        <taxon>Ramlibacter</taxon>
    </lineage>
</organism>
<proteinExistence type="inferred from homology"/>
<dbReference type="InterPro" id="IPR013762">
    <property type="entry name" value="Integrase-like_cat_sf"/>
</dbReference>
<dbReference type="Gene3D" id="1.10.150.130">
    <property type="match status" value="1"/>
</dbReference>
<dbReference type="PROSITE" id="PS51898">
    <property type="entry name" value="TYR_RECOMBINASE"/>
    <property type="match status" value="1"/>
</dbReference>
<dbReference type="Pfam" id="PF00589">
    <property type="entry name" value="Phage_integrase"/>
    <property type="match status" value="1"/>
</dbReference>
<reference evidence="6 7" key="1">
    <citation type="submission" date="2019-12" db="EMBL/GenBank/DDBJ databases">
        <authorList>
            <person name="Huq M.A."/>
        </authorList>
    </citation>
    <scope>NUCLEOTIDE SEQUENCE [LARGE SCALE GENOMIC DNA]</scope>
    <source>
        <strain evidence="6 7">MAH-25</strain>
    </source>
</reference>
<keyword evidence="2" id="KW-0229">DNA integration</keyword>